<feature type="transmembrane region" description="Helical" evidence="6">
    <location>
        <begin position="750"/>
        <end position="777"/>
    </location>
</feature>
<evidence type="ECO:0000256" key="5">
    <source>
        <dbReference type="ARBA" id="ARBA00023136"/>
    </source>
</evidence>
<name>A0ABR9W848_9BACT</name>
<feature type="transmembrane region" description="Helical" evidence="6">
    <location>
        <begin position="21"/>
        <end position="42"/>
    </location>
</feature>
<comment type="caution">
    <text evidence="9">The sequence shown here is derived from an EMBL/GenBank/DDBJ whole genome shotgun (WGS) entry which is preliminary data.</text>
</comment>
<feature type="domain" description="ABC3 transporter permease C-terminal" evidence="7">
    <location>
        <begin position="671"/>
        <end position="780"/>
    </location>
</feature>
<evidence type="ECO:0000256" key="6">
    <source>
        <dbReference type="SAM" id="Phobius"/>
    </source>
</evidence>
<feature type="transmembrane region" description="Helical" evidence="6">
    <location>
        <begin position="276"/>
        <end position="296"/>
    </location>
</feature>
<dbReference type="RefSeq" id="WP_194119916.1">
    <property type="nucleotide sequence ID" value="NZ_JACYGY010000001.1"/>
</dbReference>
<reference evidence="10" key="1">
    <citation type="submission" date="2023-07" db="EMBL/GenBank/DDBJ databases">
        <title>Dyadobacter sp. nov 'subterranea' isolated from contaminted grondwater.</title>
        <authorList>
            <person name="Szabo I."/>
            <person name="Al-Omari J."/>
            <person name="Szerdahelyi S.G."/>
            <person name="Rado J."/>
        </authorList>
    </citation>
    <scope>NUCLEOTIDE SEQUENCE [LARGE SCALE GENOMIC DNA]</scope>
    <source>
        <strain evidence="10">UP-52</strain>
    </source>
</reference>
<feature type="transmembrane region" description="Helical" evidence="6">
    <location>
        <begin position="370"/>
        <end position="397"/>
    </location>
</feature>
<evidence type="ECO:0000313" key="10">
    <source>
        <dbReference type="Proteomes" id="UP000634134"/>
    </source>
</evidence>
<keyword evidence="2" id="KW-1003">Cell membrane</keyword>
<evidence type="ECO:0000256" key="4">
    <source>
        <dbReference type="ARBA" id="ARBA00022989"/>
    </source>
</evidence>
<feature type="domain" description="ABC3 transporter permease C-terminal" evidence="7">
    <location>
        <begin position="283"/>
        <end position="398"/>
    </location>
</feature>
<comment type="subcellular location">
    <subcellularLocation>
        <location evidence="1">Cell membrane</location>
        <topology evidence="1">Multi-pass membrane protein</topology>
    </subcellularLocation>
</comment>
<dbReference type="PANTHER" id="PTHR30572:SF18">
    <property type="entry name" value="ABC-TYPE MACROLIDE FAMILY EXPORT SYSTEM PERMEASE COMPONENT 2"/>
    <property type="match status" value="1"/>
</dbReference>
<evidence type="ECO:0000259" key="7">
    <source>
        <dbReference type="Pfam" id="PF02687"/>
    </source>
</evidence>
<protein>
    <submittedName>
        <fullName evidence="9">ABC transporter permease</fullName>
    </submittedName>
</protein>
<dbReference type="InterPro" id="IPR025857">
    <property type="entry name" value="MacB_PCD"/>
</dbReference>
<feature type="transmembrane region" description="Helical" evidence="6">
    <location>
        <begin position="704"/>
        <end position="730"/>
    </location>
</feature>
<dbReference type="PANTHER" id="PTHR30572">
    <property type="entry name" value="MEMBRANE COMPONENT OF TRANSPORTER-RELATED"/>
    <property type="match status" value="1"/>
</dbReference>
<keyword evidence="5 6" id="KW-0472">Membrane</keyword>
<evidence type="ECO:0000256" key="3">
    <source>
        <dbReference type="ARBA" id="ARBA00022692"/>
    </source>
</evidence>
<dbReference type="Proteomes" id="UP000634134">
    <property type="component" value="Unassembled WGS sequence"/>
</dbReference>
<sequence>MIRNYLKIALRNLWKDRLFSMISIVGLAAGLAVSIIIIQFVVHEWSYDKFHDNGPNIYRVIGRNKQFSFPFTSSKLAGQLAAENPEIKAYTRVIRNTSAIIKNSENPGLPNEEKGFIFADPSLFSVFTFPLKYGNAHNVLERPYTVVISERMADKYFGKENPVGKHISYNVRELFEITGVVKNVPTNSTLNFDFVSSQETFSKVNPTIFESLPNFETFLLIDRKESVPKIARNIKVANKLIAALNYNENDSYELEPFYGLRLGDTQTFNEKPGPKLLYILSGISVLILSLALFNYINLATARATLRAKEVGVRKAIGAKRSSLAKQFFLESTLVTFLAFLLSIVFVLIFRESFNNLFGFTIDLSFLVSKIFMVVLAGLFVVCTILAGMYPALILSGFSPVKVLKGNYLSANQGTKARSAMLVFQFSVSAILILCSLVIQQQIRLLKNQDLGFNKEQMLRIYLGQRITERSDSFKKAVVSRIGSENVSLSKSALFGGYALGNFQTASSGKTADMAMFEVDADFVKNSGAKWIIEPEKSAIKNREGFYVTLNEEAVKKLGFTNTSVIGQTIMREKVHEFGTVVGVIRNFYLTTTVIDVQPMLFCVQNQSVAANGFSIMYVRFHPSDDVSEKIALLEKIYHAYDPGTPFRYSFLDDDFQHMFISQTRISYLIRIFTVVAISLSCLGLLGLITFISQTRSKEISIRKVMGASIVNIFTLLSRDFILLVLVSVLISTPVSYYFMHQWLQNFAHRIEISWCLFAAGGIISLIVALLSISYVGLKTAMANPIDSLRSE</sequence>
<keyword evidence="10" id="KW-1185">Reference proteome</keyword>
<proteinExistence type="predicted"/>
<evidence type="ECO:0000256" key="1">
    <source>
        <dbReference type="ARBA" id="ARBA00004651"/>
    </source>
</evidence>
<keyword evidence="3 6" id="KW-0812">Transmembrane</keyword>
<evidence type="ECO:0000259" key="8">
    <source>
        <dbReference type="Pfam" id="PF12704"/>
    </source>
</evidence>
<dbReference type="Pfam" id="PF02687">
    <property type="entry name" value="FtsX"/>
    <property type="match status" value="2"/>
</dbReference>
<evidence type="ECO:0000256" key="2">
    <source>
        <dbReference type="ARBA" id="ARBA00022475"/>
    </source>
</evidence>
<feature type="transmembrane region" description="Helical" evidence="6">
    <location>
        <begin position="327"/>
        <end position="350"/>
    </location>
</feature>
<feature type="transmembrane region" description="Helical" evidence="6">
    <location>
        <begin position="418"/>
        <end position="438"/>
    </location>
</feature>
<dbReference type="EMBL" id="JACYGY010000001">
    <property type="protein sequence ID" value="MBE9461651.1"/>
    <property type="molecule type" value="Genomic_DNA"/>
</dbReference>
<keyword evidence="4 6" id="KW-1133">Transmembrane helix</keyword>
<dbReference type="Pfam" id="PF12704">
    <property type="entry name" value="MacB_PCD"/>
    <property type="match status" value="1"/>
</dbReference>
<organism evidence="9 10">
    <name type="scientific">Dyadobacter subterraneus</name>
    <dbReference type="NCBI Taxonomy" id="2773304"/>
    <lineage>
        <taxon>Bacteria</taxon>
        <taxon>Pseudomonadati</taxon>
        <taxon>Bacteroidota</taxon>
        <taxon>Cytophagia</taxon>
        <taxon>Cytophagales</taxon>
        <taxon>Spirosomataceae</taxon>
        <taxon>Dyadobacter</taxon>
    </lineage>
</organism>
<feature type="domain" description="MacB-like periplasmic core" evidence="8">
    <location>
        <begin position="20"/>
        <end position="201"/>
    </location>
</feature>
<dbReference type="InterPro" id="IPR050250">
    <property type="entry name" value="Macrolide_Exporter_MacB"/>
</dbReference>
<dbReference type="InterPro" id="IPR003838">
    <property type="entry name" value="ABC3_permease_C"/>
</dbReference>
<gene>
    <name evidence="9" type="ORF">IEE83_07130</name>
</gene>
<feature type="transmembrane region" description="Helical" evidence="6">
    <location>
        <begin position="667"/>
        <end position="692"/>
    </location>
</feature>
<accession>A0ABR9W848</accession>
<evidence type="ECO:0000313" key="9">
    <source>
        <dbReference type="EMBL" id="MBE9461651.1"/>
    </source>
</evidence>